<dbReference type="OrthoDB" id="2417096at2"/>
<dbReference type="EMBL" id="FONN01000025">
    <property type="protein sequence ID" value="SFF31231.1"/>
    <property type="molecule type" value="Genomic_DNA"/>
</dbReference>
<dbReference type="SUPFAM" id="SSF53807">
    <property type="entry name" value="Helical backbone' metal receptor"/>
    <property type="match status" value="1"/>
</dbReference>
<sequence length="339" mass="36992">MKKEYSDNDYHYIRGVVRKMFKAGLLPSMLLVLIILITGCGAGEAGSGSAEAVTESAPVSTETSTATERVVTDELGHEITIPAEPSKIIGIYLEDELTALGVTPIRKSRIGTWSGQDYLGLTVEDIDIEGDVEAFVKAEPDLILTNVYEEKQYGHLSKVAPMYAFTDARADWRSTIRTLGDLLGKKEKAEEVIASYDKKAEEAAAVLEASIGEETVAILRVHAKSLRLYGGPGYAGPVVYNELKLKPSKLVQELVLDKEEKVVNLSMEMIPQLDADHIFLTVDTGAEEQAKELLESILWKNLPAVTNGNIHEVNFETWMKSGPIADSSKIDDVLAALAP</sequence>
<evidence type="ECO:0000256" key="1">
    <source>
        <dbReference type="ARBA" id="ARBA00004196"/>
    </source>
</evidence>
<comment type="subcellular location">
    <subcellularLocation>
        <location evidence="1">Cell envelope</location>
    </subcellularLocation>
</comment>
<dbReference type="GO" id="GO:1901678">
    <property type="term" value="P:iron coordination entity transport"/>
    <property type="evidence" value="ECO:0007669"/>
    <property type="project" value="UniProtKB-ARBA"/>
</dbReference>
<dbReference type="Proteomes" id="UP000183410">
    <property type="component" value="Unassembled WGS sequence"/>
</dbReference>
<dbReference type="PANTHER" id="PTHR30532:SF1">
    <property type="entry name" value="IRON(3+)-HYDROXAMATE-BINDING PROTEIN FHUD"/>
    <property type="match status" value="1"/>
</dbReference>
<keyword evidence="4" id="KW-0732">Signal</keyword>
<evidence type="ECO:0000256" key="3">
    <source>
        <dbReference type="ARBA" id="ARBA00022448"/>
    </source>
</evidence>
<organism evidence="6 7">
    <name type="scientific">Paenibacillus algorifonticola</name>
    <dbReference type="NCBI Taxonomy" id="684063"/>
    <lineage>
        <taxon>Bacteria</taxon>
        <taxon>Bacillati</taxon>
        <taxon>Bacillota</taxon>
        <taxon>Bacilli</taxon>
        <taxon>Bacillales</taxon>
        <taxon>Paenibacillaceae</taxon>
        <taxon>Paenibacillus</taxon>
    </lineage>
</organism>
<evidence type="ECO:0000313" key="7">
    <source>
        <dbReference type="Proteomes" id="UP000183410"/>
    </source>
</evidence>
<dbReference type="AlphaFoldDB" id="A0A1I2HS80"/>
<keyword evidence="7" id="KW-1185">Reference proteome</keyword>
<evidence type="ECO:0000259" key="5">
    <source>
        <dbReference type="PROSITE" id="PS50983"/>
    </source>
</evidence>
<accession>A0A1I2HS80</accession>
<protein>
    <submittedName>
        <fullName evidence="6">Iron complex transport system substrate-binding protein</fullName>
    </submittedName>
</protein>
<comment type="similarity">
    <text evidence="2">Belongs to the bacterial solute-binding protein 8 family.</text>
</comment>
<name>A0A1I2HS80_9BACL</name>
<feature type="domain" description="Fe/B12 periplasmic-binding" evidence="5">
    <location>
        <begin position="69"/>
        <end position="339"/>
    </location>
</feature>
<dbReference type="Gene3D" id="3.40.50.1980">
    <property type="entry name" value="Nitrogenase molybdenum iron protein domain"/>
    <property type="match status" value="2"/>
</dbReference>
<proteinExistence type="inferred from homology"/>
<dbReference type="GO" id="GO:0030288">
    <property type="term" value="C:outer membrane-bounded periplasmic space"/>
    <property type="evidence" value="ECO:0007669"/>
    <property type="project" value="TreeGrafter"/>
</dbReference>
<evidence type="ECO:0000256" key="4">
    <source>
        <dbReference type="ARBA" id="ARBA00022729"/>
    </source>
</evidence>
<gene>
    <name evidence="6" type="ORF">SAMN04487969_1254</name>
</gene>
<dbReference type="Pfam" id="PF01497">
    <property type="entry name" value="Peripla_BP_2"/>
    <property type="match status" value="1"/>
</dbReference>
<evidence type="ECO:0000256" key="2">
    <source>
        <dbReference type="ARBA" id="ARBA00008814"/>
    </source>
</evidence>
<dbReference type="InterPro" id="IPR002491">
    <property type="entry name" value="ABC_transptr_periplasmic_BD"/>
</dbReference>
<dbReference type="PANTHER" id="PTHR30532">
    <property type="entry name" value="IRON III DICITRATE-BINDING PERIPLASMIC PROTEIN"/>
    <property type="match status" value="1"/>
</dbReference>
<evidence type="ECO:0000313" key="6">
    <source>
        <dbReference type="EMBL" id="SFF31231.1"/>
    </source>
</evidence>
<dbReference type="PROSITE" id="PS50983">
    <property type="entry name" value="FE_B12_PBP"/>
    <property type="match status" value="1"/>
</dbReference>
<keyword evidence="3" id="KW-0813">Transport</keyword>
<reference evidence="7" key="1">
    <citation type="submission" date="2016-10" db="EMBL/GenBank/DDBJ databases">
        <authorList>
            <person name="Varghese N."/>
            <person name="Submissions S."/>
        </authorList>
    </citation>
    <scope>NUCLEOTIDE SEQUENCE [LARGE SCALE GENOMIC DNA]</scope>
    <source>
        <strain evidence="7">CGMCC 1.10223</strain>
    </source>
</reference>
<dbReference type="InterPro" id="IPR051313">
    <property type="entry name" value="Bact_iron-sidero_bind"/>
</dbReference>